<feature type="domain" description="Large polyvalent protein-associated" evidence="2">
    <location>
        <begin position="567"/>
        <end position="659"/>
    </location>
</feature>
<evidence type="ECO:0000313" key="4">
    <source>
        <dbReference type="EMBL" id="HAH4309098.1"/>
    </source>
</evidence>
<feature type="compositionally biased region" description="Low complexity" evidence="1">
    <location>
        <begin position="458"/>
        <end position="479"/>
    </location>
</feature>
<comment type="caution">
    <text evidence="4">The sequence shown here is derived from an EMBL/GenBank/DDBJ whole genome shotgun (WGS) entry which is preliminary data.</text>
</comment>
<reference evidence="4" key="1">
    <citation type="journal article" date="2018" name="Genome Biol.">
        <title>SKESA: strategic k-mer extension for scrupulous assemblies.</title>
        <authorList>
            <person name="Souvorov A."/>
            <person name="Agarwala R."/>
            <person name="Lipman D.J."/>
        </authorList>
    </citation>
    <scope>NUCLEOTIDE SEQUENCE</scope>
    <source>
        <strain evidence="4">EC00751</strain>
    </source>
</reference>
<feature type="domain" description="DUF5710" evidence="3">
    <location>
        <begin position="11"/>
        <end position="62"/>
    </location>
</feature>
<dbReference type="InterPro" id="IPR040677">
    <property type="entry name" value="LPD7"/>
</dbReference>
<name>A0A779QHP8_ECOLX</name>
<reference evidence="4" key="2">
    <citation type="submission" date="2019-12" db="EMBL/GenBank/DDBJ databases">
        <authorList>
            <consortium name="NCBI Pathogen Detection Project"/>
        </authorList>
    </citation>
    <scope>NUCLEOTIDE SEQUENCE</scope>
    <source>
        <strain evidence="4">EC00751</strain>
    </source>
</reference>
<gene>
    <name evidence="4" type="ORF">GRC96_22810</name>
</gene>
<feature type="region of interest" description="Disordered" evidence="1">
    <location>
        <begin position="458"/>
        <end position="480"/>
    </location>
</feature>
<dbReference type="EMBL" id="DABBID010000047">
    <property type="protein sequence ID" value="HAH4309098.1"/>
    <property type="molecule type" value="Genomic_DNA"/>
</dbReference>
<dbReference type="Pfam" id="PF18821">
    <property type="entry name" value="LPD7"/>
    <property type="match status" value="1"/>
</dbReference>
<evidence type="ECO:0000256" key="1">
    <source>
        <dbReference type="SAM" id="MobiDB-lite"/>
    </source>
</evidence>
<evidence type="ECO:0000259" key="2">
    <source>
        <dbReference type="Pfam" id="PF18821"/>
    </source>
</evidence>
<dbReference type="AlphaFoldDB" id="A0A779QHP8"/>
<dbReference type="Pfam" id="PF18974">
    <property type="entry name" value="DUF5710"/>
    <property type="match status" value="1"/>
</dbReference>
<evidence type="ECO:0008006" key="5">
    <source>
        <dbReference type="Google" id="ProtNLM"/>
    </source>
</evidence>
<organism evidence="4">
    <name type="scientific">Escherichia coli</name>
    <dbReference type="NCBI Taxonomy" id="562"/>
    <lineage>
        <taxon>Bacteria</taxon>
        <taxon>Pseudomonadati</taxon>
        <taxon>Pseudomonadota</taxon>
        <taxon>Gammaproteobacteria</taxon>
        <taxon>Enterobacterales</taxon>
        <taxon>Enterobacteriaceae</taxon>
        <taxon>Escherichia</taxon>
    </lineage>
</organism>
<feature type="compositionally biased region" description="Polar residues" evidence="1">
    <location>
        <begin position="679"/>
        <end position="698"/>
    </location>
</feature>
<feature type="compositionally biased region" description="Basic and acidic residues" evidence="1">
    <location>
        <begin position="525"/>
        <end position="547"/>
    </location>
</feature>
<feature type="compositionally biased region" description="Low complexity" evidence="1">
    <location>
        <begin position="699"/>
        <end position="710"/>
    </location>
</feature>
<feature type="region of interest" description="Disordered" evidence="1">
    <location>
        <begin position="672"/>
        <end position="724"/>
    </location>
</feature>
<feature type="region of interest" description="Disordered" evidence="1">
    <location>
        <begin position="516"/>
        <end position="547"/>
    </location>
</feature>
<sequence>MNEPNLATKNTVLIVSFEERNEAKKAAGKLENGENALGFDEEAKHWFAKPGADLSKLSKWLPDQHKGNPVQDNNPAAEFGATLAEAGFELDGLPVMDGKKHRVRTAGDKKGEKTGVYAGYLDGVPAGWYQDHRIHDQPVKWVSTGQQVDAEAQAHLRAIAAQNRIDRENALQRQYAHNARRSGQVYNAMPVADGSQEYLVNKGVKAFPGVKADKKNRVVIPLVNEEGEVRTLQRISANGFKSLKKNGQKTGNFFVVGGELKNGEPVLYAEGYSTAASISEATNRPVVMTVDAGNLPKVADKLKDKYPDSLHVVLGDDDRKNAVNKGMAKAEEAATIANGVFTVPAFTAEEKERGLTDFNDLHQSRGLDAVRDQVEGIITEHTHKAETMADKEHEAINTGPVITENFEREMDAALNVNHSSIDLEPYQSEEDEYAEYMDQYYGEQNAAPVPVAAAEQNTAPAPVAAAEQNAAPAPVAAAEQNDDVENSIEPHIEQEKAQTADDDVRAWLSSSRVSTADMLAEDDEREGRKREEFKQVEPDAEEPVFKRQPQDQDYFEDSSYKPVVPDRVAKSYIEVEGKYYFQNRPDSLAFVDKGAKLQTKLSNSQVAGSMIDIAEARGWTEIQVKGTEDFRREAWLQATARGLTAHGYKPKEEDLARLKKVAGERNINEVEAREVADNVKTSPSAPSGTTSKNQSEAPTSKTGTTESSSTAQGRNEGAKVEAEEKVNKLAGKLVEHGVAPYEHKKDNKDNYYVTLENADGKQSTTWGVDLQRAMAESEAQPGDHVELENLGRKAVTVEKDVKDETGKVVKKETINTFRNSWQVKADAIRDQERPAREIVKEHPDLVNEITAVKLAEKVSQSMNADDKERFMSRVRDKLADKVASGEKGPELKIKEVQTVDNPRVKDTELER</sequence>
<evidence type="ECO:0000259" key="3">
    <source>
        <dbReference type="Pfam" id="PF18974"/>
    </source>
</evidence>
<protein>
    <recommendedName>
        <fullName evidence="5">DNA primase</fullName>
    </recommendedName>
</protein>
<proteinExistence type="predicted"/>
<feature type="region of interest" description="Disordered" evidence="1">
    <location>
        <begin position="880"/>
        <end position="911"/>
    </location>
</feature>
<accession>A0A779QHP8</accession>
<dbReference type="InterPro" id="IPR043764">
    <property type="entry name" value="DUF5710"/>
</dbReference>